<comment type="caution">
    <text evidence="1">The sequence shown here is derived from an EMBL/GenBank/DDBJ whole genome shotgun (WGS) entry which is preliminary data.</text>
</comment>
<evidence type="ECO:0000313" key="1">
    <source>
        <dbReference type="EMBL" id="KAJ8118020.1"/>
    </source>
</evidence>
<reference evidence="1" key="1">
    <citation type="submission" date="2022-11" db="EMBL/GenBank/DDBJ databases">
        <title>Genome Sequence of Boeremia exigua.</title>
        <authorList>
            <person name="Buettner E."/>
        </authorList>
    </citation>
    <scope>NUCLEOTIDE SEQUENCE</scope>
    <source>
        <strain evidence="1">CU02</strain>
    </source>
</reference>
<gene>
    <name evidence="1" type="ORF">OPT61_g908</name>
</gene>
<sequence>MRLQLSSVVLALIPLTICGRSKAMSNTPNFDILDARAAEPTLVEFAPSEDQSYFIITNFDAFIPSPAYSTNFSRALFNIRLMHPNLTERWTTQCHIHTRSTLWGPDAWTNCTVVEGEENSSEVVSFALGENLSTLNIVRRWYYDGGWLSIMASEPGDWVRKASADDFDGNVTVSEMGYWYKRTEPWQFAWKQKAQ</sequence>
<dbReference type="EMBL" id="JAPHNI010000032">
    <property type="protein sequence ID" value="KAJ8118020.1"/>
    <property type="molecule type" value="Genomic_DNA"/>
</dbReference>
<proteinExistence type="predicted"/>
<evidence type="ECO:0000313" key="2">
    <source>
        <dbReference type="Proteomes" id="UP001153331"/>
    </source>
</evidence>
<dbReference type="Proteomes" id="UP001153331">
    <property type="component" value="Unassembled WGS sequence"/>
</dbReference>
<organism evidence="1 2">
    <name type="scientific">Boeremia exigua</name>
    <dbReference type="NCBI Taxonomy" id="749465"/>
    <lineage>
        <taxon>Eukaryota</taxon>
        <taxon>Fungi</taxon>
        <taxon>Dikarya</taxon>
        <taxon>Ascomycota</taxon>
        <taxon>Pezizomycotina</taxon>
        <taxon>Dothideomycetes</taxon>
        <taxon>Pleosporomycetidae</taxon>
        <taxon>Pleosporales</taxon>
        <taxon>Pleosporineae</taxon>
        <taxon>Didymellaceae</taxon>
        <taxon>Boeremia</taxon>
    </lineage>
</organism>
<name>A0ACC2IS39_9PLEO</name>
<protein>
    <submittedName>
        <fullName evidence="1">Uncharacterized protein</fullName>
    </submittedName>
</protein>
<keyword evidence="2" id="KW-1185">Reference proteome</keyword>
<accession>A0ACC2IS39</accession>